<evidence type="ECO:0000256" key="1">
    <source>
        <dbReference type="SAM" id="MobiDB-lite"/>
    </source>
</evidence>
<organism evidence="2 3">
    <name type="scientific">Saccoglossus kowalevskii</name>
    <name type="common">Acorn worm</name>
    <dbReference type="NCBI Taxonomy" id="10224"/>
    <lineage>
        <taxon>Eukaryota</taxon>
        <taxon>Metazoa</taxon>
        <taxon>Hemichordata</taxon>
        <taxon>Enteropneusta</taxon>
        <taxon>Harrimaniidae</taxon>
        <taxon>Saccoglossus</taxon>
    </lineage>
</organism>
<reference evidence="3" key="1">
    <citation type="submission" date="2025-08" db="UniProtKB">
        <authorList>
            <consortium name="RefSeq"/>
        </authorList>
    </citation>
    <scope>IDENTIFICATION</scope>
    <source>
        <tissue evidence="3">Testes</tissue>
    </source>
</reference>
<name>A0ABM0MI65_SACKO</name>
<evidence type="ECO:0000313" key="2">
    <source>
        <dbReference type="Proteomes" id="UP000694865"/>
    </source>
</evidence>
<gene>
    <name evidence="3" type="primary">LOC102806245</name>
</gene>
<keyword evidence="2" id="KW-1185">Reference proteome</keyword>
<proteinExistence type="predicted"/>
<dbReference type="RefSeq" id="XP_006819706.1">
    <property type="nucleotide sequence ID" value="XM_006819643.1"/>
</dbReference>
<protein>
    <submittedName>
        <fullName evidence="3">Uncharacterized protein LOC102806245</fullName>
    </submittedName>
</protein>
<sequence length="267" mass="29707">MQQSSGDTAEPASLGSCNVNGWTDVGEARPTTEDSGIGQPTPITPAEWSVEREGSTNSVARPTETVHTERSQSPVSVIETQLEADTKSSPSPSNERPESNISFETVDNIDENATDCNSNEDHLNSNECDDENGPVIVVTEPAHEEESVFSADQPKPKYTKPFHIQRILSETDDELERKLTIRKRSLCIKPPDDDAMTTIQRRLDEISEMVTPRTEKGAQLLDELDEPLRAYVLELAKQSPSVFARHRRKEWKVGHVTALNNRETVNT</sequence>
<feature type="region of interest" description="Disordered" evidence="1">
    <location>
        <begin position="1"/>
        <end position="132"/>
    </location>
</feature>
<feature type="compositionally biased region" description="Low complexity" evidence="1">
    <location>
        <begin position="88"/>
        <end position="102"/>
    </location>
</feature>
<dbReference type="GeneID" id="102806245"/>
<dbReference type="Proteomes" id="UP000694865">
    <property type="component" value="Unplaced"/>
</dbReference>
<accession>A0ABM0MI65</accession>
<evidence type="ECO:0000313" key="3">
    <source>
        <dbReference type="RefSeq" id="XP_006819706.1"/>
    </source>
</evidence>